<keyword evidence="2" id="KW-1185">Reference proteome</keyword>
<reference evidence="2" key="1">
    <citation type="journal article" date="2019" name="Int. J. Syst. Evol. Microbiol.">
        <title>The Global Catalogue of Microorganisms (GCM) 10K type strain sequencing project: providing services to taxonomists for standard genome sequencing and annotation.</title>
        <authorList>
            <consortium name="The Broad Institute Genomics Platform"/>
            <consortium name="The Broad Institute Genome Sequencing Center for Infectious Disease"/>
            <person name="Wu L."/>
            <person name="Ma J."/>
        </authorList>
    </citation>
    <scope>NUCLEOTIDE SEQUENCE [LARGE SCALE GENOMIC DNA]</scope>
    <source>
        <strain evidence="2">CCUG 60527</strain>
    </source>
</reference>
<dbReference type="EMBL" id="JBHTJR010000046">
    <property type="protein sequence ID" value="MFD0993363.1"/>
    <property type="molecule type" value="Genomic_DNA"/>
</dbReference>
<dbReference type="RefSeq" id="WP_386107552.1">
    <property type="nucleotide sequence ID" value="NZ_JBHTJR010000046.1"/>
</dbReference>
<proteinExistence type="predicted"/>
<accession>A0ABW3JUN3</accession>
<evidence type="ECO:0000313" key="2">
    <source>
        <dbReference type="Proteomes" id="UP001597062"/>
    </source>
</evidence>
<comment type="caution">
    <text evidence="1">The sequence shown here is derived from an EMBL/GenBank/DDBJ whole genome shotgun (WGS) entry which is preliminary data.</text>
</comment>
<dbReference type="InterPro" id="IPR045493">
    <property type="entry name" value="DUF6435"/>
</dbReference>
<dbReference type="Pfam" id="PF20027">
    <property type="entry name" value="DUF6435"/>
    <property type="match status" value="1"/>
</dbReference>
<protein>
    <submittedName>
        <fullName evidence="1">Lacal_2735 family protein</fullName>
    </submittedName>
</protein>
<name>A0ABW3JUN3_9FLAO</name>
<organism evidence="1 2">
    <name type="scientific">Tenacibaculum geojense</name>
    <dbReference type="NCBI Taxonomy" id="915352"/>
    <lineage>
        <taxon>Bacteria</taxon>
        <taxon>Pseudomonadati</taxon>
        <taxon>Bacteroidota</taxon>
        <taxon>Flavobacteriia</taxon>
        <taxon>Flavobacteriales</taxon>
        <taxon>Flavobacteriaceae</taxon>
        <taxon>Tenacibaculum</taxon>
    </lineage>
</organism>
<evidence type="ECO:0000313" key="1">
    <source>
        <dbReference type="EMBL" id="MFD0993363.1"/>
    </source>
</evidence>
<dbReference type="Proteomes" id="UP001597062">
    <property type="component" value="Unassembled WGS sequence"/>
</dbReference>
<dbReference type="NCBIfam" id="NF033487">
    <property type="entry name" value="Lacal_2735_fam"/>
    <property type="match status" value="1"/>
</dbReference>
<gene>
    <name evidence="1" type="ORF">ACFQ1U_09120</name>
</gene>
<sequence length="55" mass="6401">MFGLFSKKSPKEKLLAQHKKLLKEAHSLSSVNRKLSDDKIYEADLLMKKIEQLDK</sequence>